<sequence length="148" mass="15804">MSDQSKDSKPMSQRIQESAPTSCQAEKFLTAVTIGATLLFLSGLTLTGTVIALITATPVLVLFSPILVPAGIVIFLVATGFLFSGGCGVAAITALSWLYSYLTGQHPVGADKLDYARMRIADKARDVKERARDYGQHAQQRGQEVTQG</sequence>
<feature type="compositionally biased region" description="Polar residues" evidence="9">
    <location>
        <begin position="137"/>
        <end position="148"/>
    </location>
</feature>
<accession>A0A8J4VME0</accession>
<dbReference type="InterPro" id="IPR000136">
    <property type="entry name" value="Oleosin"/>
</dbReference>
<dbReference type="GO" id="GO:0019915">
    <property type="term" value="P:lipid storage"/>
    <property type="evidence" value="ECO:0007669"/>
    <property type="project" value="TreeGrafter"/>
</dbReference>
<comment type="similarity">
    <text evidence="4">Belongs to the oleosin family.</text>
</comment>
<keyword evidence="5" id="KW-0551">Lipid droplet</keyword>
<evidence type="ECO:0000256" key="8">
    <source>
        <dbReference type="ARBA" id="ARBA00023136"/>
    </source>
</evidence>
<evidence type="ECO:0008006" key="13">
    <source>
        <dbReference type="Google" id="ProtNLM"/>
    </source>
</evidence>
<evidence type="ECO:0000256" key="7">
    <source>
        <dbReference type="ARBA" id="ARBA00022989"/>
    </source>
</evidence>
<keyword evidence="7 10" id="KW-1133">Transmembrane helix</keyword>
<proteinExistence type="inferred from homology"/>
<dbReference type="GO" id="GO:0009791">
    <property type="term" value="P:post-embryonic development"/>
    <property type="evidence" value="ECO:0007669"/>
    <property type="project" value="UniProtKB-ARBA"/>
</dbReference>
<name>A0A8J4VME0_9ROSI</name>
<protein>
    <recommendedName>
        <fullName evidence="13">Oleosin</fullName>
    </recommendedName>
</protein>
<evidence type="ECO:0000256" key="3">
    <source>
        <dbReference type="ARBA" id="ARBA00004502"/>
    </source>
</evidence>
<dbReference type="PANTHER" id="PTHR33203:SF24">
    <property type="entry name" value="OLEOSIN"/>
    <property type="match status" value="1"/>
</dbReference>
<evidence type="ECO:0000256" key="9">
    <source>
        <dbReference type="SAM" id="MobiDB-lite"/>
    </source>
</evidence>
<dbReference type="AlphaFoldDB" id="A0A8J4VME0"/>
<reference evidence="11" key="1">
    <citation type="submission" date="2020-03" db="EMBL/GenBank/DDBJ databases">
        <title>Castanea mollissima Vanexum genome sequencing.</title>
        <authorList>
            <person name="Staton M."/>
        </authorList>
    </citation>
    <scope>NUCLEOTIDE SEQUENCE</scope>
    <source>
        <tissue evidence="11">Leaf</tissue>
    </source>
</reference>
<evidence type="ECO:0000256" key="4">
    <source>
        <dbReference type="ARBA" id="ARBA00010858"/>
    </source>
</evidence>
<keyword evidence="6 10" id="KW-0812">Transmembrane</keyword>
<dbReference type="EMBL" id="JRKL02003557">
    <property type="protein sequence ID" value="KAF3954869.1"/>
    <property type="molecule type" value="Genomic_DNA"/>
</dbReference>
<feature type="transmembrane region" description="Helical" evidence="10">
    <location>
        <begin position="28"/>
        <end position="54"/>
    </location>
</feature>
<organism evidence="11 12">
    <name type="scientific">Castanea mollissima</name>
    <name type="common">Chinese chestnut</name>
    <dbReference type="NCBI Taxonomy" id="60419"/>
    <lineage>
        <taxon>Eukaryota</taxon>
        <taxon>Viridiplantae</taxon>
        <taxon>Streptophyta</taxon>
        <taxon>Embryophyta</taxon>
        <taxon>Tracheophyta</taxon>
        <taxon>Spermatophyta</taxon>
        <taxon>Magnoliopsida</taxon>
        <taxon>eudicotyledons</taxon>
        <taxon>Gunneridae</taxon>
        <taxon>Pentapetalae</taxon>
        <taxon>rosids</taxon>
        <taxon>fabids</taxon>
        <taxon>Fagales</taxon>
        <taxon>Fagaceae</taxon>
        <taxon>Castanea</taxon>
    </lineage>
</organism>
<dbReference type="PANTHER" id="PTHR33203">
    <property type="entry name" value="OLEOSIN"/>
    <property type="match status" value="1"/>
</dbReference>
<evidence type="ECO:0000313" key="11">
    <source>
        <dbReference type="EMBL" id="KAF3954869.1"/>
    </source>
</evidence>
<dbReference type="Pfam" id="PF01277">
    <property type="entry name" value="Oleosin"/>
    <property type="match status" value="1"/>
</dbReference>
<evidence type="ECO:0000256" key="1">
    <source>
        <dbReference type="ARBA" id="ARBA00002582"/>
    </source>
</evidence>
<keyword evidence="8 10" id="KW-0472">Membrane</keyword>
<comment type="function">
    <text evidence="1">May have a structural role to stabilize the lipid body during desiccation of the seed by preventing coalescence of the oil. Probably interacts with both lipid and phospholipid moieties of lipid bodies. May also provide recognition signals for specific lipase anchorage in lipolysis during seedling growth.</text>
</comment>
<dbReference type="OrthoDB" id="690239at2759"/>
<evidence type="ECO:0000256" key="6">
    <source>
        <dbReference type="ARBA" id="ARBA00022692"/>
    </source>
</evidence>
<evidence type="ECO:0000256" key="2">
    <source>
        <dbReference type="ARBA" id="ARBA00004141"/>
    </source>
</evidence>
<dbReference type="Proteomes" id="UP000737018">
    <property type="component" value="Unassembled WGS sequence"/>
</dbReference>
<comment type="caution">
    <text evidence="11">The sequence shown here is derived from an EMBL/GenBank/DDBJ whole genome shotgun (WGS) entry which is preliminary data.</text>
</comment>
<feature type="transmembrane region" description="Helical" evidence="10">
    <location>
        <begin position="66"/>
        <end position="99"/>
    </location>
</feature>
<dbReference type="GO" id="GO:0012511">
    <property type="term" value="C:monolayer-surrounded lipid storage body"/>
    <property type="evidence" value="ECO:0007669"/>
    <property type="project" value="InterPro"/>
</dbReference>
<evidence type="ECO:0000313" key="12">
    <source>
        <dbReference type="Proteomes" id="UP000737018"/>
    </source>
</evidence>
<dbReference type="GO" id="GO:0048608">
    <property type="term" value="P:reproductive structure development"/>
    <property type="evidence" value="ECO:0007669"/>
    <property type="project" value="UniProtKB-ARBA"/>
</dbReference>
<evidence type="ECO:0000256" key="10">
    <source>
        <dbReference type="SAM" id="Phobius"/>
    </source>
</evidence>
<evidence type="ECO:0000256" key="5">
    <source>
        <dbReference type="ARBA" id="ARBA00022677"/>
    </source>
</evidence>
<feature type="region of interest" description="Disordered" evidence="9">
    <location>
        <begin position="128"/>
        <end position="148"/>
    </location>
</feature>
<comment type="subcellular location">
    <subcellularLocation>
        <location evidence="3">Lipid droplet</location>
    </subcellularLocation>
    <subcellularLocation>
        <location evidence="2">Membrane</location>
        <topology evidence="2">Multi-pass membrane protein</topology>
    </subcellularLocation>
</comment>
<dbReference type="GO" id="GO:0016020">
    <property type="term" value="C:membrane"/>
    <property type="evidence" value="ECO:0007669"/>
    <property type="project" value="UniProtKB-SubCell"/>
</dbReference>
<gene>
    <name evidence="11" type="ORF">CMV_019838</name>
</gene>
<keyword evidence="12" id="KW-1185">Reference proteome</keyword>